<dbReference type="PANTHER" id="PTHR23076:SF113">
    <property type="entry name" value="ATP-DEPENDENT ZINC METALLOPROTEASE FTSH 1, CHLOROPLASTIC-RELATED"/>
    <property type="match status" value="1"/>
</dbReference>
<evidence type="ECO:0000256" key="9">
    <source>
        <dbReference type="ARBA" id="ARBA00022833"/>
    </source>
</evidence>
<evidence type="ECO:0000256" key="4">
    <source>
        <dbReference type="ARBA" id="ARBA00022670"/>
    </source>
</evidence>
<dbReference type="InterPro" id="IPR000642">
    <property type="entry name" value="Peptidase_M41"/>
</dbReference>
<evidence type="ECO:0000256" key="13">
    <source>
        <dbReference type="ARBA" id="ARBA00023136"/>
    </source>
</evidence>
<evidence type="ECO:0000313" key="16">
    <source>
        <dbReference type="EMBL" id="QHT07175.1"/>
    </source>
</evidence>
<reference evidence="16" key="1">
    <citation type="journal article" date="2020" name="Nature">
        <title>Giant virus diversity and host interactions through global metagenomics.</title>
        <authorList>
            <person name="Schulz F."/>
            <person name="Roux S."/>
            <person name="Paez-Espino D."/>
            <person name="Jungbluth S."/>
            <person name="Walsh D.A."/>
            <person name="Denef V.J."/>
            <person name="McMahon K.D."/>
            <person name="Konstantinidis K.T."/>
            <person name="Eloe-Fadrosh E.A."/>
            <person name="Kyrpides N.C."/>
            <person name="Woyke T."/>
        </authorList>
    </citation>
    <scope>NUCLEOTIDE SEQUENCE</scope>
    <source>
        <strain evidence="16">GVMAG-M-3300021962-46</strain>
    </source>
</reference>
<dbReference type="InterPro" id="IPR003960">
    <property type="entry name" value="ATPase_AAA_CS"/>
</dbReference>
<dbReference type="Gene3D" id="1.20.58.760">
    <property type="entry name" value="Peptidase M41"/>
    <property type="match status" value="1"/>
</dbReference>
<keyword evidence="4" id="KW-0645">Protease</keyword>
<evidence type="ECO:0000256" key="7">
    <source>
        <dbReference type="ARBA" id="ARBA00022741"/>
    </source>
</evidence>
<dbReference type="GO" id="GO:0005524">
    <property type="term" value="F:ATP binding"/>
    <property type="evidence" value="ECO:0007669"/>
    <property type="project" value="UniProtKB-KW"/>
</dbReference>
<dbReference type="HAMAP" id="MF_01458">
    <property type="entry name" value="FtsH"/>
    <property type="match status" value="1"/>
</dbReference>
<keyword evidence="7" id="KW-0547">Nucleotide-binding</keyword>
<keyword evidence="12" id="KW-0482">Metalloprotease</keyword>
<comment type="subcellular location">
    <subcellularLocation>
        <location evidence="2">Membrane</location>
    </subcellularLocation>
</comment>
<dbReference type="SUPFAM" id="SSF52540">
    <property type="entry name" value="P-loop containing nucleoside triphosphate hydrolases"/>
    <property type="match status" value="1"/>
</dbReference>
<comment type="similarity">
    <text evidence="3">In the C-terminal section; belongs to the peptidase M41 family.</text>
</comment>
<dbReference type="SMART" id="SM00382">
    <property type="entry name" value="AAA"/>
    <property type="match status" value="1"/>
</dbReference>
<dbReference type="InterPro" id="IPR003959">
    <property type="entry name" value="ATPase_AAA_core"/>
</dbReference>
<dbReference type="FunFam" id="3.40.50.300:FF:000001">
    <property type="entry name" value="ATP-dependent zinc metalloprotease FtsH"/>
    <property type="match status" value="1"/>
</dbReference>
<dbReference type="PROSITE" id="PS00674">
    <property type="entry name" value="AAA"/>
    <property type="match status" value="1"/>
</dbReference>
<sequence>MYCSRYISSYRRISIKRYAISYPIHPIPIVKYHPYTFANLTFSLPQFQAPELKTVPSTEWSYTHFMKEVKNKHIQSVDIHAKDLHTEALTYTGEEVNVQLIPTNTLIDDLMNYDVDVHYINEQVNDDMILGKMFEIFIQMIGLFFILRLIFILVSNQNGRGPFGVNQQVGKLYEEENKITVSFNDVAGIDNAKEDLKEIVEFLQDGDKYIEMGARIPKGILLIGPPGTGKTLLARAVAGEAGVPFFSCSASEFIELFVGLGASRIRELFKKTKEKAPCIIFIDEIDAIGKKRSAGMNSNDEREQTINQLLIEMDGFDPNSGVILIAATNRPELLDEALVRPGRFDRQVYVELPDFIGRKAILKVHLQNKKIDSSIDLDGISKMTIGFSGADLENLCNEAAIYAARENLICINQSTIITIFHKIILGAENKTKIVSDSKRELIAYHEAGHALIGLLLGDYDNIKKISIVPRGDSYGVTYFEPNEDHLDNGLYTRQYLENRLMVALGGRIAEELKYGTLKITTGASQDFRQATTLAIQMVTEYGFNQTIGPLNVMDNIVGEALSIDIASEVKELIDHSYRGGMELLRKNEFYLDRIAKALIEKENLELKDLNELLEGINCYTRVMSSYYDNETELYGECSSNN</sequence>
<dbReference type="GO" id="GO:0004222">
    <property type="term" value="F:metalloendopeptidase activity"/>
    <property type="evidence" value="ECO:0007669"/>
    <property type="project" value="InterPro"/>
</dbReference>
<dbReference type="FunFam" id="1.10.8.60:FF:000001">
    <property type="entry name" value="ATP-dependent zinc metalloprotease FtsH"/>
    <property type="match status" value="1"/>
</dbReference>
<dbReference type="Gene3D" id="3.40.50.300">
    <property type="entry name" value="P-loop containing nucleotide triphosphate hydrolases"/>
    <property type="match status" value="1"/>
</dbReference>
<dbReference type="FunFam" id="1.20.58.760:FF:000001">
    <property type="entry name" value="ATP-dependent zinc metalloprotease FtsH"/>
    <property type="match status" value="1"/>
</dbReference>
<keyword evidence="8" id="KW-0378">Hydrolase</keyword>
<evidence type="ECO:0000259" key="15">
    <source>
        <dbReference type="SMART" id="SM00382"/>
    </source>
</evidence>
<dbReference type="PANTHER" id="PTHR23076">
    <property type="entry name" value="METALLOPROTEASE M41 FTSH"/>
    <property type="match status" value="1"/>
</dbReference>
<evidence type="ECO:0000256" key="5">
    <source>
        <dbReference type="ARBA" id="ARBA00022692"/>
    </source>
</evidence>
<dbReference type="Pfam" id="PF01434">
    <property type="entry name" value="Peptidase_M41"/>
    <property type="match status" value="1"/>
</dbReference>
<feature type="domain" description="AAA+ ATPase" evidence="15">
    <location>
        <begin position="216"/>
        <end position="354"/>
    </location>
</feature>
<dbReference type="SUPFAM" id="SSF140990">
    <property type="entry name" value="FtsH protease domain-like"/>
    <property type="match status" value="1"/>
</dbReference>
<dbReference type="InterPro" id="IPR037219">
    <property type="entry name" value="Peptidase_M41-like"/>
</dbReference>
<evidence type="ECO:0000256" key="2">
    <source>
        <dbReference type="ARBA" id="ARBA00004370"/>
    </source>
</evidence>
<evidence type="ECO:0000256" key="12">
    <source>
        <dbReference type="ARBA" id="ARBA00023049"/>
    </source>
</evidence>
<keyword evidence="6" id="KW-0479">Metal-binding</keyword>
<feature type="transmembrane region" description="Helical" evidence="14">
    <location>
        <begin position="136"/>
        <end position="154"/>
    </location>
</feature>
<protein>
    <recommendedName>
        <fullName evidence="15">AAA+ ATPase domain-containing protein</fullName>
    </recommendedName>
</protein>
<evidence type="ECO:0000256" key="10">
    <source>
        <dbReference type="ARBA" id="ARBA00022840"/>
    </source>
</evidence>
<dbReference type="Pfam" id="PF00004">
    <property type="entry name" value="AAA"/>
    <property type="match status" value="1"/>
</dbReference>
<proteinExistence type="inferred from homology"/>
<dbReference type="Gene3D" id="3.30.720.210">
    <property type="match status" value="1"/>
</dbReference>
<evidence type="ECO:0000256" key="1">
    <source>
        <dbReference type="ARBA" id="ARBA00001947"/>
    </source>
</evidence>
<organism evidence="16">
    <name type="scientific">viral metagenome</name>
    <dbReference type="NCBI Taxonomy" id="1070528"/>
    <lineage>
        <taxon>unclassified sequences</taxon>
        <taxon>metagenomes</taxon>
        <taxon>organismal metagenomes</taxon>
    </lineage>
</organism>
<accession>A0A6C0CUJ9</accession>
<dbReference type="GO" id="GO:0016887">
    <property type="term" value="F:ATP hydrolysis activity"/>
    <property type="evidence" value="ECO:0007669"/>
    <property type="project" value="InterPro"/>
</dbReference>
<evidence type="ECO:0000256" key="8">
    <source>
        <dbReference type="ARBA" id="ARBA00022801"/>
    </source>
</evidence>
<dbReference type="InterPro" id="IPR003593">
    <property type="entry name" value="AAA+_ATPase"/>
</dbReference>
<keyword evidence="10" id="KW-0067">ATP-binding</keyword>
<keyword evidence="9" id="KW-0862">Zinc</keyword>
<dbReference type="EMBL" id="MN739480">
    <property type="protein sequence ID" value="QHT07175.1"/>
    <property type="molecule type" value="Genomic_DNA"/>
</dbReference>
<name>A0A6C0CUJ9_9ZZZZ</name>
<dbReference type="CDD" id="cd19501">
    <property type="entry name" value="RecA-like_FtsH"/>
    <property type="match status" value="1"/>
</dbReference>
<dbReference type="InterPro" id="IPR041569">
    <property type="entry name" value="AAA_lid_3"/>
</dbReference>
<keyword evidence="11 14" id="KW-1133">Transmembrane helix</keyword>
<evidence type="ECO:0000256" key="11">
    <source>
        <dbReference type="ARBA" id="ARBA00022989"/>
    </source>
</evidence>
<comment type="cofactor">
    <cofactor evidence="1">
        <name>Zn(2+)</name>
        <dbReference type="ChEBI" id="CHEBI:29105"/>
    </cofactor>
</comment>
<dbReference type="Pfam" id="PF17862">
    <property type="entry name" value="AAA_lid_3"/>
    <property type="match status" value="1"/>
</dbReference>
<dbReference type="GO" id="GO:0009535">
    <property type="term" value="C:chloroplast thylakoid membrane"/>
    <property type="evidence" value="ECO:0007669"/>
    <property type="project" value="TreeGrafter"/>
</dbReference>
<dbReference type="InterPro" id="IPR005936">
    <property type="entry name" value="FtsH"/>
</dbReference>
<dbReference type="InterPro" id="IPR027417">
    <property type="entry name" value="P-loop_NTPase"/>
</dbReference>
<dbReference type="GO" id="GO:0006508">
    <property type="term" value="P:proteolysis"/>
    <property type="evidence" value="ECO:0007669"/>
    <property type="project" value="UniProtKB-KW"/>
</dbReference>
<dbReference type="AlphaFoldDB" id="A0A6C0CUJ9"/>
<dbReference type="GO" id="GO:0004176">
    <property type="term" value="F:ATP-dependent peptidase activity"/>
    <property type="evidence" value="ECO:0007669"/>
    <property type="project" value="InterPro"/>
</dbReference>
<dbReference type="Gene3D" id="1.10.8.60">
    <property type="match status" value="1"/>
</dbReference>
<dbReference type="GO" id="GO:0046872">
    <property type="term" value="F:metal ion binding"/>
    <property type="evidence" value="ECO:0007669"/>
    <property type="project" value="UniProtKB-KW"/>
</dbReference>
<keyword evidence="5 14" id="KW-0812">Transmembrane</keyword>
<evidence type="ECO:0000256" key="14">
    <source>
        <dbReference type="SAM" id="Phobius"/>
    </source>
</evidence>
<evidence type="ECO:0000256" key="6">
    <source>
        <dbReference type="ARBA" id="ARBA00022723"/>
    </source>
</evidence>
<keyword evidence="13 14" id="KW-0472">Membrane</keyword>
<evidence type="ECO:0000256" key="3">
    <source>
        <dbReference type="ARBA" id="ARBA00010044"/>
    </source>
</evidence>
<dbReference type="NCBIfam" id="TIGR01241">
    <property type="entry name" value="FtsH_fam"/>
    <property type="match status" value="1"/>
</dbReference>